<dbReference type="EMBL" id="UOFO01000040">
    <property type="protein sequence ID" value="VAW84292.1"/>
    <property type="molecule type" value="Genomic_DNA"/>
</dbReference>
<accession>A0A3B0Z9S2</accession>
<evidence type="ECO:0000313" key="1">
    <source>
        <dbReference type="EMBL" id="VAW84292.1"/>
    </source>
</evidence>
<sequence length="211" mass="23891">MVVEMKTVILFVFVIYITKTSFWVQADVNNYILVSKQVVENIIPEKHEMIETIQALKIAFKHVGGEIEPSEISDIVVDPVDANYVVNLVELTSKDKPLVNSFEIIVNAGNGEVLNKETKLVNNPIHKVAHENRGKIIISGIDAYNRAIDVIKGYEHYDKFGRLEIYLDANHYKVTFADVSAKSPGVRRPDYAYQIWINLLTKEVMKTLVGS</sequence>
<name>A0A3B0Z9S2_9ZZZZ</name>
<organism evidence="1">
    <name type="scientific">hydrothermal vent metagenome</name>
    <dbReference type="NCBI Taxonomy" id="652676"/>
    <lineage>
        <taxon>unclassified sequences</taxon>
        <taxon>metagenomes</taxon>
        <taxon>ecological metagenomes</taxon>
    </lineage>
</organism>
<proteinExistence type="predicted"/>
<dbReference type="AlphaFoldDB" id="A0A3B0Z9S2"/>
<gene>
    <name evidence="1" type="ORF">MNBD_GAMMA16-877</name>
</gene>
<protein>
    <submittedName>
        <fullName evidence="1">Uncharacterized protein</fullName>
    </submittedName>
</protein>
<reference evidence="1" key="1">
    <citation type="submission" date="2018-06" db="EMBL/GenBank/DDBJ databases">
        <authorList>
            <person name="Zhirakovskaya E."/>
        </authorList>
    </citation>
    <scope>NUCLEOTIDE SEQUENCE</scope>
</reference>